<evidence type="ECO:0000256" key="9">
    <source>
        <dbReference type="SAM" id="Phobius"/>
    </source>
</evidence>
<evidence type="ECO:0000256" key="1">
    <source>
        <dbReference type="ARBA" id="ARBA00004141"/>
    </source>
</evidence>
<accession>A0A1J9SLE4</accession>
<evidence type="ECO:0000313" key="10">
    <source>
        <dbReference type="EMBL" id="OJD40437.1"/>
    </source>
</evidence>
<dbReference type="EC" id="2.4.1.16" evidence="2"/>
<dbReference type="GO" id="GO:0030428">
    <property type="term" value="C:cell septum"/>
    <property type="evidence" value="ECO:0007669"/>
    <property type="project" value="TreeGrafter"/>
</dbReference>
<evidence type="ECO:0000256" key="7">
    <source>
        <dbReference type="ARBA" id="ARBA00023136"/>
    </source>
</evidence>
<organism evidence="10 11">
    <name type="scientific">Diplodia corticola</name>
    <dbReference type="NCBI Taxonomy" id="236234"/>
    <lineage>
        <taxon>Eukaryota</taxon>
        <taxon>Fungi</taxon>
        <taxon>Dikarya</taxon>
        <taxon>Ascomycota</taxon>
        <taxon>Pezizomycotina</taxon>
        <taxon>Dothideomycetes</taxon>
        <taxon>Dothideomycetes incertae sedis</taxon>
        <taxon>Botryosphaeriales</taxon>
        <taxon>Botryosphaeriaceae</taxon>
        <taxon>Diplodia</taxon>
    </lineage>
</organism>
<evidence type="ECO:0000256" key="6">
    <source>
        <dbReference type="ARBA" id="ARBA00022989"/>
    </source>
</evidence>
<dbReference type="OrthoDB" id="370884at2759"/>
<evidence type="ECO:0000256" key="2">
    <source>
        <dbReference type="ARBA" id="ARBA00012543"/>
    </source>
</evidence>
<dbReference type="GeneID" id="31009938"/>
<dbReference type="PANTHER" id="PTHR22914:SF46">
    <property type="entry name" value="CHITIN SYNTHASE"/>
    <property type="match status" value="1"/>
</dbReference>
<keyword evidence="5 9" id="KW-0812">Transmembrane</keyword>
<dbReference type="InterPro" id="IPR029044">
    <property type="entry name" value="Nucleotide-diphossugar_trans"/>
</dbReference>
<evidence type="ECO:0000256" key="3">
    <source>
        <dbReference type="ARBA" id="ARBA00022676"/>
    </source>
</evidence>
<dbReference type="GO" id="GO:0016020">
    <property type="term" value="C:membrane"/>
    <property type="evidence" value="ECO:0007669"/>
    <property type="project" value="UniProtKB-SubCell"/>
</dbReference>
<dbReference type="RefSeq" id="XP_020135280.1">
    <property type="nucleotide sequence ID" value="XM_020269679.1"/>
</dbReference>
<dbReference type="SUPFAM" id="SSF53448">
    <property type="entry name" value="Nucleotide-diphospho-sugar transferases"/>
    <property type="match status" value="1"/>
</dbReference>
<comment type="caution">
    <text evidence="10">The sequence shown here is derived from an EMBL/GenBank/DDBJ whole genome shotgun (WGS) entry which is preliminary data.</text>
</comment>
<evidence type="ECO:0000256" key="8">
    <source>
        <dbReference type="SAM" id="MobiDB-lite"/>
    </source>
</evidence>
<name>A0A1J9SLE4_9PEZI</name>
<keyword evidence="11" id="KW-1185">Reference proteome</keyword>
<dbReference type="AlphaFoldDB" id="A0A1J9SLE4"/>
<reference evidence="10 11" key="1">
    <citation type="submission" date="2016-10" db="EMBL/GenBank/DDBJ databases">
        <title>Proteomics and genomics reveal pathogen-plant mechanisms compatible with a hemibiotrophic lifestyle of Diplodia corticola.</title>
        <authorList>
            <person name="Fernandes I."/>
            <person name="De Jonge R."/>
            <person name="Van De Peer Y."/>
            <person name="Devreese B."/>
            <person name="Alves A."/>
            <person name="Esteves A.C."/>
        </authorList>
    </citation>
    <scope>NUCLEOTIDE SEQUENCE [LARGE SCALE GENOMIC DNA]</scope>
    <source>
        <strain evidence="10 11">CBS 112549</strain>
    </source>
</reference>
<dbReference type="GO" id="GO:0006031">
    <property type="term" value="P:chitin biosynthetic process"/>
    <property type="evidence" value="ECO:0007669"/>
    <property type="project" value="TreeGrafter"/>
</dbReference>
<feature type="region of interest" description="Disordered" evidence="8">
    <location>
        <begin position="1"/>
        <end position="125"/>
    </location>
</feature>
<keyword evidence="7 9" id="KW-0472">Membrane</keyword>
<feature type="transmembrane region" description="Helical" evidence="9">
    <location>
        <begin position="198"/>
        <end position="218"/>
    </location>
</feature>
<dbReference type="Pfam" id="PF03142">
    <property type="entry name" value="Chitin_synth_2"/>
    <property type="match status" value="1"/>
</dbReference>
<proteinExistence type="predicted"/>
<dbReference type="GO" id="GO:0004100">
    <property type="term" value="F:chitin synthase activity"/>
    <property type="evidence" value="ECO:0007669"/>
    <property type="project" value="UniProtKB-EC"/>
</dbReference>
<dbReference type="EMBL" id="MNUE01000001">
    <property type="protein sequence ID" value="OJD40437.1"/>
    <property type="molecule type" value="Genomic_DNA"/>
</dbReference>
<keyword evidence="4 10" id="KW-0808">Transferase</keyword>
<keyword evidence="6 9" id="KW-1133">Transmembrane helix</keyword>
<feature type="transmembrane region" description="Helical" evidence="9">
    <location>
        <begin position="583"/>
        <end position="603"/>
    </location>
</feature>
<protein>
    <recommendedName>
        <fullName evidence="2">chitin synthase</fullName>
        <ecNumber evidence="2">2.4.1.16</ecNumber>
    </recommendedName>
</protein>
<dbReference type="Proteomes" id="UP000183809">
    <property type="component" value="Unassembled WGS sequence"/>
</dbReference>
<feature type="transmembrane region" description="Helical" evidence="9">
    <location>
        <begin position="224"/>
        <end position="247"/>
    </location>
</feature>
<evidence type="ECO:0000256" key="5">
    <source>
        <dbReference type="ARBA" id="ARBA00022692"/>
    </source>
</evidence>
<evidence type="ECO:0000313" key="11">
    <source>
        <dbReference type="Proteomes" id="UP000183809"/>
    </source>
</evidence>
<feature type="compositionally biased region" description="Polar residues" evidence="8">
    <location>
        <begin position="82"/>
        <end position="91"/>
    </location>
</feature>
<dbReference type="STRING" id="236234.A0A1J9SLE4"/>
<dbReference type="PANTHER" id="PTHR22914">
    <property type="entry name" value="CHITIN SYNTHASE"/>
    <property type="match status" value="1"/>
</dbReference>
<evidence type="ECO:0000256" key="4">
    <source>
        <dbReference type="ARBA" id="ARBA00022679"/>
    </source>
</evidence>
<dbReference type="GO" id="GO:0071944">
    <property type="term" value="C:cell periphery"/>
    <property type="evidence" value="ECO:0007669"/>
    <property type="project" value="TreeGrafter"/>
</dbReference>
<keyword evidence="3" id="KW-0328">Glycosyltransferase</keyword>
<sequence length="735" mass="82974">MSALSDGVSSSVRDCHEPFNRHQKRRPSTPELLRAAQPTPTPSLASTLYFDPDAHLGVPAEQGRSTHGSYKSHRDRRYEPQPTCSDASSQEYFDAQVKVPERRDGVNISRSQSSTEDSYETGSSTLPTSTAISFVTCTQSSQEGYITGPEDAITESEKEAPNAVRFEDTVAGCGYPEIEDPVDPARILGPKDLRNQRIFFFTTILSLNLACAAVAIFAHEGMFVFVFILFIKSKDFLSVIISALGLLSRRIYRYFKPLAPVPRQWILTLIPAYSESEEQIVKTIYSLRDNDVEPHRQVMVVLLDGRHRDVKSHMTRVIREFERPYISLKHKRGVLQIKAGFMEDVPVIVIEKVKNSGKKDSLVLCHDLFNHPRHNSPLYTQLLREELWRDVLPILTEGQNFQNFDMVFCTDADSTIYKGAVASLANALARDKDAIAACGLVLVELEPGFEWSFWNLYQQFQYTFGQYVRRRAEGFIGKVTCLPGCITMIAVREEMAGAIRKYAEPITIYPVIHHQVQYLGTDRRLTYSMLSQGKKLHTLFVPEAVSETVAPQSLQHYLSQRRRWGSNAYFNNYFYWMGEKMILITRIAASVEVIRLSFVYYRILNTILFVKGLTQGFSFIKIIPLLIVSQLPTMWFMFSVFCLEAELRKRAHKLFIGYCINKCISPLVSLAVFTKVARNLGSQVWGMSGVTASSAPAATSEAEQAAEKGEAGMLSPGERAQIIEDQLDDPHDAIL</sequence>
<comment type="subcellular location">
    <subcellularLocation>
        <location evidence="1">Membrane</location>
        <topology evidence="1">Multi-pass membrane protein</topology>
    </subcellularLocation>
</comment>
<feature type="compositionally biased region" description="Polar residues" evidence="8">
    <location>
        <begin position="108"/>
        <end position="125"/>
    </location>
</feature>
<feature type="transmembrane region" description="Helical" evidence="9">
    <location>
        <begin position="623"/>
        <end position="643"/>
    </location>
</feature>
<dbReference type="InterPro" id="IPR004835">
    <property type="entry name" value="Chitin_synth"/>
</dbReference>
<gene>
    <name evidence="10" type="ORF">BKCO1_1000298</name>
</gene>